<accession>A0A074VTH8</accession>
<name>A0A074VTH8_AURM1</name>
<keyword evidence="2" id="KW-1185">Reference proteome</keyword>
<proteinExistence type="predicted"/>
<evidence type="ECO:0000313" key="1">
    <source>
        <dbReference type="EMBL" id="KEQ64075.1"/>
    </source>
</evidence>
<evidence type="ECO:0000313" key="2">
    <source>
        <dbReference type="Proteomes" id="UP000030672"/>
    </source>
</evidence>
<dbReference type="AlphaFoldDB" id="A0A074VTH8"/>
<organism evidence="1 2">
    <name type="scientific">Aureobasidium melanogenum (strain CBS 110374)</name>
    <name type="common">Aureobasidium pullulans var. melanogenum</name>
    <dbReference type="NCBI Taxonomy" id="1043003"/>
    <lineage>
        <taxon>Eukaryota</taxon>
        <taxon>Fungi</taxon>
        <taxon>Dikarya</taxon>
        <taxon>Ascomycota</taxon>
        <taxon>Pezizomycotina</taxon>
        <taxon>Dothideomycetes</taxon>
        <taxon>Dothideomycetidae</taxon>
        <taxon>Dothideales</taxon>
        <taxon>Saccotheciaceae</taxon>
        <taxon>Aureobasidium</taxon>
    </lineage>
</organism>
<gene>
    <name evidence="1" type="ORF">M437DRAFT_73931</name>
</gene>
<dbReference type="HOGENOM" id="CLU_1635043_0_0_1"/>
<protein>
    <submittedName>
        <fullName evidence="1">Uncharacterized protein</fullName>
    </submittedName>
</protein>
<dbReference type="EMBL" id="KL584829">
    <property type="protein sequence ID" value="KEQ64075.1"/>
    <property type="molecule type" value="Genomic_DNA"/>
</dbReference>
<sequence length="162" mass="18476">MALLPVSCAAEFDSKFLDRFIELNLKQKEGLDLGLSIVVITSLDKRYTEASTIPMEPTSSAAPFQGKNPKECFEILQKLVKDTRSEINVENFAILDERSKEDDTVWLVQAFKNSPRIKIVCGALKDTDMALENLWVGNMNIEELSYENQPFVRYRRIVKITV</sequence>
<reference evidence="1 2" key="1">
    <citation type="journal article" date="2014" name="BMC Genomics">
        <title>Genome sequencing of four Aureobasidium pullulans varieties: biotechnological potential, stress tolerance, and description of new species.</title>
        <authorList>
            <person name="Gostin Ar C."/>
            <person name="Ohm R.A."/>
            <person name="Kogej T."/>
            <person name="Sonjak S."/>
            <person name="Turk M."/>
            <person name="Zajc J."/>
            <person name="Zalar P."/>
            <person name="Grube M."/>
            <person name="Sun H."/>
            <person name="Han J."/>
            <person name="Sharma A."/>
            <person name="Chiniquy J."/>
            <person name="Ngan C.Y."/>
            <person name="Lipzen A."/>
            <person name="Barry K."/>
            <person name="Grigoriev I.V."/>
            <person name="Gunde-Cimerman N."/>
        </authorList>
    </citation>
    <scope>NUCLEOTIDE SEQUENCE [LARGE SCALE GENOMIC DNA]</scope>
    <source>
        <strain evidence="1 2">CBS 110374</strain>
    </source>
</reference>
<dbReference type="Proteomes" id="UP000030672">
    <property type="component" value="Unassembled WGS sequence"/>
</dbReference>
<dbReference type="RefSeq" id="XP_040881098.1">
    <property type="nucleotide sequence ID" value="XM_041026135.1"/>
</dbReference>
<dbReference type="GeneID" id="63919508"/>